<dbReference type="STRING" id="44576.SAMN05421881_10957"/>
<evidence type="ECO:0000256" key="1">
    <source>
        <dbReference type="SAM" id="MobiDB-lite"/>
    </source>
</evidence>
<protein>
    <submittedName>
        <fullName evidence="2">Uncharacterized protein</fullName>
    </submittedName>
</protein>
<feature type="region of interest" description="Disordered" evidence="1">
    <location>
        <begin position="188"/>
        <end position="216"/>
    </location>
</feature>
<gene>
    <name evidence="2" type="ORF">SAMN05421881_10957</name>
</gene>
<dbReference type="Proteomes" id="UP000198640">
    <property type="component" value="Unassembled WGS sequence"/>
</dbReference>
<organism evidence="2 3">
    <name type="scientific">Nitrosomonas halophila</name>
    <dbReference type="NCBI Taxonomy" id="44576"/>
    <lineage>
        <taxon>Bacteria</taxon>
        <taxon>Pseudomonadati</taxon>
        <taxon>Pseudomonadota</taxon>
        <taxon>Betaproteobacteria</taxon>
        <taxon>Nitrosomonadales</taxon>
        <taxon>Nitrosomonadaceae</taxon>
        <taxon>Nitrosomonas</taxon>
    </lineage>
</organism>
<keyword evidence="3" id="KW-1185">Reference proteome</keyword>
<dbReference type="RefSeq" id="WP_090415794.1">
    <property type="nucleotide sequence ID" value="NZ_FNOY01000095.1"/>
</dbReference>
<evidence type="ECO:0000313" key="2">
    <source>
        <dbReference type="EMBL" id="SDY98919.1"/>
    </source>
</evidence>
<accession>A0A1H3PEU7</accession>
<reference evidence="2 3" key="1">
    <citation type="submission" date="2016-10" db="EMBL/GenBank/DDBJ databases">
        <authorList>
            <person name="de Groot N.N."/>
        </authorList>
    </citation>
    <scope>NUCLEOTIDE SEQUENCE [LARGE SCALE GENOMIC DNA]</scope>
    <source>
        <strain evidence="2 3">Nm1</strain>
    </source>
</reference>
<name>A0A1H3PEU7_9PROT</name>
<dbReference type="AlphaFoldDB" id="A0A1H3PEU7"/>
<evidence type="ECO:0000313" key="3">
    <source>
        <dbReference type="Proteomes" id="UP000198640"/>
    </source>
</evidence>
<dbReference type="EMBL" id="FNOY01000095">
    <property type="protein sequence ID" value="SDY98919.1"/>
    <property type="molecule type" value="Genomic_DNA"/>
</dbReference>
<dbReference type="OrthoDB" id="7387101at2"/>
<proteinExistence type="predicted"/>
<sequence length="436" mass="48776">MHTFTPKPKVTPLAAHTKSIKPSRVFFSQNHEANAFFHLRRMIGSQAAQRLLQPKTRDPEEDVLTRITHPLTHNSRPVPVFADSLPRIQPKLTVSTPNDMYEREADRIAEQVMRMAEPQMQQACSCGGECSEYRTGQARREHEYPQIMRIGQRDAEQSGVSPITYEVLRSPGRPLDLSARSYFEPRSGGGFSHARVHGDRQSDLPGIHATGGKPHHDLLQRTPDQSETDQDADHRICGPDITTSLTTMLGTVELWFRGLTGFQRSRSCMGLGPFGFLAGVNPIMAWDTRELFLPNTGWLDAYFHRRSCGSPRDAGCATDPTRHLCETAGSCSNSVLIDGKCLLAGTANYALFGKMCRLCHDYTGRWNRWDMRAIIDGWKTIDWDDSTPPKEIASTVYDGTFPSVPAAAENRGSCIGRCGLIHGGAFDFIWEPYRLR</sequence>